<dbReference type="CDD" id="cd01650">
    <property type="entry name" value="RT_nLTR_like"/>
    <property type="match status" value="1"/>
</dbReference>
<dbReference type="STRING" id="8090.ENSORLP00000031809"/>
<dbReference type="Proteomes" id="UP000001038">
    <property type="component" value="Chromosome 18"/>
</dbReference>
<reference evidence="2 3" key="1">
    <citation type="journal article" date="2007" name="Nature">
        <title>The medaka draft genome and insights into vertebrate genome evolution.</title>
        <authorList>
            <person name="Kasahara M."/>
            <person name="Naruse K."/>
            <person name="Sasaki S."/>
            <person name="Nakatani Y."/>
            <person name="Qu W."/>
            <person name="Ahsan B."/>
            <person name="Yamada T."/>
            <person name="Nagayasu Y."/>
            <person name="Doi K."/>
            <person name="Kasai Y."/>
            <person name="Jindo T."/>
            <person name="Kobayashi D."/>
            <person name="Shimada A."/>
            <person name="Toyoda A."/>
            <person name="Kuroki Y."/>
            <person name="Fujiyama A."/>
            <person name="Sasaki T."/>
            <person name="Shimizu A."/>
            <person name="Asakawa S."/>
            <person name="Shimizu N."/>
            <person name="Hashimoto S."/>
            <person name="Yang J."/>
            <person name="Lee Y."/>
            <person name="Matsushima K."/>
            <person name="Sugano S."/>
            <person name="Sakaizumi M."/>
            <person name="Narita T."/>
            <person name="Ohishi K."/>
            <person name="Haga S."/>
            <person name="Ohta F."/>
            <person name="Nomoto H."/>
            <person name="Nogata K."/>
            <person name="Morishita T."/>
            <person name="Endo T."/>
            <person name="Shin-I T."/>
            <person name="Takeda H."/>
            <person name="Morishita S."/>
            <person name="Kohara Y."/>
        </authorList>
    </citation>
    <scope>NUCLEOTIDE SEQUENCE [LARGE SCALE GENOMIC DNA]</scope>
    <source>
        <strain evidence="2 3">Hd-rR</strain>
    </source>
</reference>
<dbReference type="CDD" id="cd09076">
    <property type="entry name" value="L1-EN"/>
    <property type="match status" value="1"/>
</dbReference>
<sequence length="1242" mass="145494">MTDFKFNSLKIISLNVRGLRDTTKRKALFLFLRRTGGNIFLLQETHSCELDEKFWRSQWGDQYFFSHASHHSAGVSILFNKFTGDILEKKSSEDGRWIVMALKLDNSIFIILNMYGHNIIAQTKQLATDVYNIIQTFIKKYKDAILIIGGDFNDAPNDCVDRFPVRALNSQFKLTDFLIDKLSLIDAWRFLNPNSKEFTWSNSRKTLQSRIDLWLTSCNCLQYITNISHCYAPFSDHKMITIQLNGSKHKTNNKLRGYWKFNNKLLEDEHFENSIRQEAKHIFGNKSMNAKQKWEFFKFKVRSIAIERSKTLNINKQAKENMIMEAIQSLLHKTFLSDDEKTNLTQLQNEIDKLYIEAAKGAFIRSRAKWLENGEKNTSYFFALEKRNYKRNTITKLKIDNNICTDPTEIANHVKRFYEELYISKFNEEYSQKFLGNLKEHIPSISDTFKSICDDPLTKDELLNALKKMNNGKSPGNDGLSKEFYCHFWDVINPHLMEMYKECIVQQEMTATMKQGLITLIPKPNKDPVMIENWRPITLLNVDYKILALVYAQRLKSNLHEIISETQSGFMKNRHISNNIRLILDLLDYSEHIDSEALILFLDFYKAFDTVEHPFLYNALKLFGFGENFISIAKMFYKDISSSILLYPNTSQRFSINRSVRQGCPISPFFFLIVAELLSLRIKNCPNLLGLSIFQKEIKITQLADDTALFLKDRNQVDLAISTINSFSNASGLHLNLGKCEILSIKNVKYEKIHSIPIKDVVTYLGISITKDIKSRQKQNFSLRIKKMQDVMNMWLQRDLSIFGRILLTKAEGISRVVYPALSLFVPDSTSKEINNLLVNFTWKNRRHYLQKEQLYAHSCKGGFELINFSDLNYTFKINWIKKCLQHSNSIWYFIPFNIFNKIGGLQFLLKCNYNIKKIPVNLSNFYQQALLAWKLCYNHNFSPHKSIIWNNEDITIQNKSLFKQNWIDKKIIYVSDLFDENGTILDYGRFLNKMCFPVTSKEFNGVMKALPSGLIQLMTSHLKYQDASKIDSPLMINGIDILNKKCNNKYIRNTLSEKRHITPKGEIFWNNLLNDINWKKAWLLPDKFCINNKVKEIHKKILHNIYPTNMFISKFSNIENNCSFCIDFPESVLHLFYFCKLSLEFWNQLECFVNSKFNCNVALKLKQIVAYFNSDDKKVEKSINLLLLLSKFYIHKCRIKKTTPNFTIFKFEMLQFYEYIKKINTPKASNTEIICAFLFDR</sequence>
<dbReference type="PROSITE" id="PS50878">
    <property type="entry name" value="RT_POL"/>
    <property type="match status" value="1"/>
</dbReference>
<proteinExistence type="predicted"/>
<dbReference type="GeneTree" id="ENSGT00940000163737"/>
<evidence type="ECO:0000313" key="3">
    <source>
        <dbReference type="Proteomes" id="UP000001038"/>
    </source>
</evidence>
<dbReference type="Ensembl" id="ENSORLT00000028058.1">
    <property type="protein sequence ID" value="ENSORLP00000031809.1"/>
    <property type="gene ID" value="ENSORLG00000027382.1"/>
</dbReference>
<evidence type="ECO:0000259" key="1">
    <source>
        <dbReference type="PROSITE" id="PS50878"/>
    </source>
</evidence>
<reference evidence="2" key="2">
    <citation type="submission" date="2025-08" db="UniProtKB">
        <authorList>
            <consortium name="Ensembl"/>
        </authorList>
    </citation>
    <scope>IDENTIFICATION</scope>
    <source>
        <strain evidence="2">Hd-rR</strain>
    </source>
</reference>
<dbReference type="SUPFAM" id="SSF56672">
    <property type="entry name" value="DNA/RNA polymerases"/>
    <property type="match status" value="1"/>
</dbReference>
<dbReference type="AlphaFoldDB" id="A0A3B3HJ90"/>
<dbReference type="SUPFAM" id="SSF56219">
    <property type="entry name" value="DNase I-like"/>
    <property type="match status" value="1"/>
</dbReference>
<reference evidence="2" key="3">
    <citation type="submission" date="2025-09" db="UniProtKB">
        <authorList>
            <consortium name="Ensembl"/>
        </authorList>
    </citation>
    <scope>IDENTIFICATION</scope>
    <source>
        <strain evidence="2">Hd-rR</strain>
    </source>
</reference>
<dbReference type="InterPro" id="IPR036691">
    <property type="entry name" value="Endo/exonu/phosph_ase_sf"/>
</dbReference>
<dbReference type="GO" id="GO:0003824">
    <property type="term" value="F:catalytic activity"/>
    <property type="evidence" value="ECO:0007669"/>
    <property type="project" value="InterPro"/>
</dbReference>
<keyword evidence="3" id="KW-1185">Reference proteome</keyword>
<name>A0A3B3HJ90_ORYLA</name>
<dbReference type="Bgee" id="ENSORLG00000027382">
    <property type="expression patterns" value="Expressed in testis and 13 other cell types or tissues"/>
</dbReference>
<organism evidence="2 3">
    <name type="scientific">Oryzias latipes</name>
    <name type="common">Japanese rice fish</name>
    <name type="synonym">Japanese killifish</name>
    <dbReference type="NCBI Taxonomy" id="8090"/>
    <lineage>
        <taxon>Eukaryota</taxon>
        <taxon>Metazoa</taxon>
        <taxon>Chordata</taxon>
        <taxon>Craniata</taxon>
        <taxon>Vertebrata</taxon>
        <taxon>Euteleostomi</taxon>
        <taxon>Actinopterygii</taxon>
        <taxon>Neopterygii</taxon>
        <taxon>Teleostei</taxon>
        <taxon>Neoteleostei</taxon>
        <taxon>Acanthomorphata</taxon>
        <taxon>Ovalentaria</taxon>
        <taxon>Atherinomorphae</taxon>
        <taxon>Beloniformes</taxon>
        <taxon>Adrianichthyidae</taxon>
        <taxon>Oryziinae</taxon>
        <taxon>Oryzias</taxon>
    </lineage>
</organism>
<accession>A0A3B3HJ90</accession>
<dbReference type="InterPro" id="IPR005135">
    <property type="entry name" value="Endo/exonuclease/phosphatase"/>
</dbReference>
<dbReference type="InterPro" id="IPR000477">
    <property type="entry name" value="RT_dom"/>
</dbReference>
<dbReference type="PANTHER" id="PTHR31635">
    <property type="entry name" value="REVERSE TRANSCRIPTASE DOMAIN-CONTAINING PROTEIN-RELATED"/>
    <property type="match status" value="1"/>
</dbReference>
<dbReference type="PANTHER" id="PTHR31635:SF196">
    <property type="entry name" value="REVERSE TRANSCRIPTASE DOMAIN-CONTAINING PROTEIN-RELATED"/>
    <property type="match status" value="1"/>
</dbReference>
<dbReference type="Pfam" id="PF00078">
    <property type="entry name" value="RVT_1"/>
    <property type="match status" value="1"/>
</dbReference>
<protein>
    <recommendedName>
        <fullName evidence="1">Reverse transcriptase domain-containing protein</fullName>
    </recommendedName>
</protein>
<feature type="domain" description="Reverse transcriptase" evidence="1">
    <location>
        <begin position="502"/>
        <end position="769"/>
    </location>
</feature>
<dbReference type="Gene3D" id="3.60.10.10">
    <property type="entry name" value="Endonuclease/exonuclease/phosphatase"/>
    <property type="match status" value="1"/>
</dbReference>
<dbReference type="InterPro" id="IPR043502">
    <property type="entry name" value="DNA/RNA_pol_sf"/>
</dbReference>
<dbReference type="Pfam" id="PF03372">
    <property type="entry name" value="Exo_endo_phos"/>
    <property type="match status" value="1"/>
</dbReference>
<dbReference type="InParanoid" id="A0A3B3HJ90"/>
<evidence type="ECO:0000313" key="2">
    <source>
        <dbReference type="Ensembl" id="ENSORLP00000031809.1"/>
    </source>
</evidence>